<dbReference type="AlphaFoldDB" id="A0A067H2S9"/>
<evidence type="ECO:0000313" key="1">
    <source>
        <dbReference type="EMBL" id="KDO81876.1"/>
    </source>
</evidence>
<evidence type="ECO:0000313" key="2">
    <source>
        <dbReference type="Proteomes" id="UP000027120"/>
    </source>
</evidence>
<keyword evidence="2" id="KW-1185">Reference proteome</keyword>
<proteinExistence type="predicted"/>
<dbReference type="Proteomes" id="UP000027120">
    <property type="component" value="Unassembled WGS sequence"/>
</dbReference>
<organism evidence="1 2">
    <name type="scientific">Citrus sinensis</name>
    <name type="common">Sweet orange</name>
    <name type="synonym">Citrus aurantium var. sinensis</name>
    <dbReference type="NCBI Taxonomy" id="2711"/>
    <lineage>
        <taxon>Eukaryota</taxon>
        <taxon>Viridiplantae</taxon>
        <taxon>Streptophyta</taxon>
        <taxon>Embryophyta</taxon>
        <taxon>Tracheophyta</taxon>
        <taxon>Spermatophyta</taxon>
        <taxon>Magnoliopsida</taxon>
        <taxon>eudicotyledons</taxon>
        <taxon>Gunneridae</taxon>
        <taxon>Pentapetalae</taxon>
        <taxon>rosids</taxon>
        <taxon>malvids</taxon>
        <taxon>Sapindales</taxon>
        <taxon>Rutaceae</taxon>
        <taxon>Aurantioideae</taxon>
        <taxon>Citrus</taxon>
    </lineage>
</organism>
<dbReference type="EMBL" id="KK784875">
    <property type="protein sequence ID" value="KDO81876.1"/>
    <property type="molecule type" value="Genomic_DNA"/>
</dbReference>
<reference evidence="1 2" key="1">
    <citation type="submission" date="2014-04" db="EMBL/GenBank/DDBJ databases">
        <authorList>
            <consortium name="International Citrus Genome Consortium"/>
            <person name="Gmitter F."/>
            <person name="Chen C."/>
            <person name="Farmerie W."/>
            <person name="Harkins T."/>
            <person name="Desany B."/>
            <person name="Mohiuddin M."/>
            <person name="Kodira C."/>
            <person name="Borodovsky M."/>
            <person name="Lomsadze A."/>
            <person name="Burns P."/>
            <person name="Jenkins J."/>
            <person name="Prochnik S."/>
            <person name="Shu S."/>
            <person name="Chapman J."/>
            <person name="Pitluck S."/>
            <person name="Schmutz J."/>
            <person name="Rokhsar D."/>
        </authorList>
    </citation>
    <scope>NUCLEOTIDE SEQUENCE</scope>
</reference>
<name>A0A067H2S9_CITSI</name>
<gene>
    <name evidence="1" type="ORF">CISIN_1g0122271mg</name>
</gene>
<protein>
    <submittedName>
        <fullName evidence="1">Uncharacterized protein</fullName>
    </submittedName>
</protein>
<accession>A0A067H2S9</accession>
<sequence length="53" mass="6304">MGELAMLRQLIGQLQQFLQLYGSFPPHNTDSCFLYFHSHQHQQLPEEQTHQLH</sequence>
<feature type="non-terminal residue" evidence="1">
    <location>
        <position position="53"/>
    </location>
</feature>